<accession>A0ACB8VCI2</accession>
<reference evidence="1" key="1">
    <citation type="submission" date="2022-04" db="EMBL/GenBank/DDBJ databases">
        <title>Jade perch genome.</title>
        <authorList>
            <person name="Chao B."/>
        </authorList>
    </citation>
    <scope>NUCLEOTIDE SEQUENCE</scope>
    <source>
        <strain evidence="1">CB-2022</strain>
    </source>
</reference>
<gene>
    <name evidence="1" type="ORF">L3Q82_019724</name>
</gene>
<proteinExistence type="predicted"/>
<name>A0ACB8VCI2_9TELE</name>
<protein>
    <submittedName>
        <fullName evidence="1">Uncharacterized protein</fullName>
    </submittedName>
</protein>
<evidence type="ECO:0000313" key="2">
    <source>
        <dbReference type="Proteomes" id="UP000831701"/>
    </source>
</evidence>
<comment type="caution">
    <text evidence="1">The sequence shown here is derived from an EMBL/GenBank/DDBJ whole genome shotgun (WGS) entry which is preliminary data.</text>
</comment>
<organism evidence="1 2">
    <name type="scientific">Scortum barcoo</name>
    <name type="common">barcoo grunter</name>
    <dbReference type="NCBI Taxonomy" id="214431"/>
    <lineage>
        <taxon>Eukaryota</taxon>
        <taxon>Metazoa</taxon>
        <taxon>Chordata</taxon>
        <taxon>Craniata</taxon>
        <taxon>Vertebrata</taxon>
        <taxon>Euteleostomi</taxon>
        <taxon>Actinopterygii</taxon>
        <taxon>Neopterygii</taxon>
        <taxon>Teleostei</taxon>
        <taxon>Neoteleostei</taxon>
        <taxon>Acanthomorphata</taxon>
        <taxon>Eupercaria</taxon>
        <taxon>Centrarchiformes</taxon>
        <taxon>Terapontoidei</taxon>
        <taxon>Terapontidae</taxon>
        <taxon>Scortum</taxon>
    </lineage>
</organism>
<dbReference type="EMBL" id="CM041553">
    <property type="protein sequence ID" value="KAI3353166.1"/>
    <property type="molecule type" value="Genomic_DNA"/>
</dbReference>
<evidence type="ECO:0000313" key="1">
    <source>
        <dbReference type="EMBL" id="KAI3353166.1"/>
    </source>
</evidence>
<dbReference type="Proteomes" id="UP000831701">
    <property type="component" value="Chromosome 23"/>
</dbReference>
<sequence>AFAKEGAQVTATDINGEKLKELDGVPGIKTKVVDVTKKDQVEALAKEHEHVDVLFNVAGFVHHGSILDCEEADWDFTMNVNVRSMYLMCKAFLPKMLAKKAGNIINMASVASSIKGVVNRCVYSTSKAAVIGLTKSIAADFIEQGIRCNCICPGTVDTPSLRGRIQAQPDPEQAYKDFMARQKTGRMCTAEEVAYLCVYLASDEATGVFATGLPEPPPNSDDKVYAMRCSHLPFLCLAMLQHLNVNQIQVVVRRCSSPNVTEETTYFIPRNPVVDAGTNTDPPVVCCPLLHRFCPCPPRGLLASLITKVLLAAVLFGVVWSITEDECLPGGNLFGITILFLCALLGGKLVALIRLPRLPPFPPLLGMLLMGFLLRNIPVITDGVYIDFRWSASLRNIALAVILTRAGLGLDPTALRKLKGVCIRVATGPCIIETCTTALISHFLMGLPWVWGFILGFVLGAVSPAVVVPSMLLLQKDGYGVEQGIPTLLMAAGSFDDILAITGFTTCLGMAFATGSTWYNLLRGVLEVAGGMVAGILLGFLIQYFPSVDQKHVVMKRSFLVLGLSVFAVFGSGVAGFPGSGGLCTLVLAFLAGLGWGTEKARVEEVVGWAWDVFQPLLFGLIGAEIRLSELEGHTVGLGVASLLIALLVRVLFTFVCVLCAGFNMKEKVFIALAWMPKATVQAAIGSTALDMARTKDDKQLQKYGMDVLTVAVLAILLTAPVGALIIGLAGPRLLQKPKNSACGTAAGGEDGNETPITYESTL</sequence>
<keyword evidence="2" id="KW-1185">Reference proteome</keyword>
<feature type="non-terminal residue" evidence="1">
    <location>
        <position position="1"/>
    </location>
</feature>